<organism evidence="1 2">
    <name type="scientific">Tardiphaga robiniae</name>
    <dbReference type="NCBI Taxonomy" id="943830"/>
    <lineage>
        <taxon>Bacteria</taxon>
        <taxon>Pseudomonadati</taxon>
        <taxon>Pseudomonadota</taxon>
        <taxon>Alphaproteobacteria</taxon>
        <taxon>Hyphomicrobiales</taxon>
        <taxon>Nitrobacteraceae</taxon>
        <taxon>Tardiphaga</taxon>
    </lineage>
</organism>
<sequence>MHQGHYFNYSAYDFDRRAALQEDSLVRKTVTFTPHNSTEERQFHLEESKAERFASRVRDEGGSATVGPLRLGDDLTTLFTKIGIDPLKIK</sequence>
<accession>A0A164B339</accession>
<evidence type="ECO:0000313" key="1">
    <source>
        <dbReference type="EMBL" id="KZD25690.1"/>
    </source>
</evidence>
<protein>
    <submittedName>
        <fullName evidence="1">Uncharacterized protein</fullName>
    </submittedName>
</protein>
<gene>
    <name evidence="1" type="ORF">A4A58_04655</name>
</gene>
<dbReference type="Proteomes" id="UP000076574">
    <property type="component" value="Unassembled WGS sequence"/>
</dbReference>
<reference evidence="1 2" key="1">
    <citation type="submission" date="2016-03" db="EMBL/GenBank/DDBJ databases">
        <title>Microsymbionts genomes from the relict species Vavilovia formosa (Stev.) Fed.</title>
        <authorList>
            <person name="Kopat V."/>
            <person name="Chirak E."/>
            <person name="Kimeklis A."/>
            <person name="Andronov E."/>
        </authorList>
    </citation>
    <scope>NUCLEOTIDE SEQUENCE [LARGE SCALE GENOMIC DNA]</scope>
    <source>
        <strain evidence="1 2">Vaf07</strain>
    </source>
</reference>
<evidence type="ECO:0000313" key="2">
    <source>
        <dbReference type="Proteomes" id="UP000076574"/>
    </source>
</evidence>
<comment type="caution">
    <text evidence="1">The sequence shown here is derived from an EMBL/GenBank/DDBJ whole genome shotgun (WGS) entry which is preliminary data.</text>
</comment>
<dbReference type="AlphaFoldDB" id="A0A164B339"/>
<dbReference type="EMBL" id="LVYV01000001">
    <property type="protein sequence ID" value="KZD25690.1"/>
    <property type="molecule type" value="Genomic_DNA"/>
</dbReference>
<name>A0A164B339_9BRAD</name>
<keyword evidence="2" id="KW-1185">Reference proteome</keyword>
<proteinExistence type="predicted"/>